<reference evidence="12" key="1">
    <citation type="submission" date="2025-08" db="UniProtKB">
        <authorList>
            <consortium name="RefSeq"/>
        </authorList>
    </citation>
    <scope>IDENTIFICATION</scope>
    <source>
        <tissue evidence="12">Stem</tissue>
    </source>
</reference>
<keyword evidence="11" id="KW-1185">Reference proteome</keyword>
<comment type="subcellular location">
    <subcellularLocation>
        <location evidence="1">Nucleus</location>
    </subcellularLocation>
</comment>
<dbReference type="SUPFAM" id="SSF57667">
    <property type="entry name" value="beta-beta-alpha zinc fingers"/>
    <property type="match status" value="1"/>
</dbReference>
<gene>
    <name evidence="12" type="primary">LOC103489951</name>
</gene>
<evidence type="ECO:0000256" key="4">
    <source>
        <dbReference type="ARBA" id="ARBA00022771"/>
    </source>
</evidence>
<feature type="domain" description="C2H2-type" evidence="10">
    <location>
        <begin position="136"/>
        <end position="163"/>
    </location>
</feature>
<evidence type="ECO:0000313" key="11">
    <source>
        <dbReference type="Proteomes" id="UP001652600"/>
    </source>
</evidence>
<name>A0A1S3BH21_CUCME</name>
<accession>A0A1S3BH21</accession>
<evidence type="ECO:0000256" key="6">
    <source>
        <dbReference type="ARBA" id="ARBA00023015"/>
    </source>
</evidence>
<evidence type="ECO:0000256" key="8">
    <source>
        <dbReference type="ARBA" id="ARBA00023242"/>
    </source>
</evidence>
<feature type="domain" description="C2H2-type" evidence="10">
    <location>
        <begin position="179"/>
        <end position="201"/>
    </location>
</feature>
<dbReference type="GO" id="GO:0005634">
    <property type="term" value="C:nucleus"/>
    <property type="evidence" value="ECO:0007669"/>
    <property type="project" value="UniProtKB-SubCell"/>
</dbReference>
<evidence type="ECO:0000256" key="2">
    <source>
        <dbReference type="ARBA" id="ARBA00022723"/>
    </source>
</evidence>
<sequence length="256" mass="28900">MYFFESDAHEITQDIVHYCLNKSQQPKNKVILFKQNSDFSLVKLKPPTKNNKYLTPIPSNFQISSSPSFFVNFRISPTQIRTHTAPKFLHIHTHMAAKRIREEFGTSDIAKSLTLLSYGIQESSDPKFQPQNVALFECKTCNRQFPSFQALGGHRASHKRPRTSVEEPKDTADLKQKIHECGLCGQEFSSGQALGGHMRRHRVPPLAVAVAEKIPVLKRSGSTRVMCLDLDLNLTPLENDLKLLFGKMAPTVDLVL</sequence>
<dbReference type="Proteomes" id="UP001652600">
    <property type="component" value="Chromosome 8"/>
</dbReference>
<evidence type="ECO:0000256" key="3">
    <source>
        <dbReference type="ARBA" id="ARBA00022737"/>
    </source>
</evidence>
<dbReference type="PANTHER" id="PTHR26374:SF471">
    <property type="entry name" value="OS03G0279700 PROTEIN"/>
    <property type="match status" value="1"/>
</dbReference>
<keyword evidence="3" id="KW-0677">Repeat</keyword>
<dbReference type="PANTHER" id="PTHR26374">
    <property type="entry name" value="ZINC FINGER PROTEIN ZAT5"/>
    <property type="match status" value="1"/>
</dbReference>
<dbReference type="SMART" id="SM00355">
    <property type="entry name" value="ZnF_C2H2"/>
    <property type="match status" value="2"/>
</dbReference>
<organism evidence="11 12">
    <name type="scientific">Cucumis melo</name>
    <name type="common">Muskmelon</name>
    <dbReference type="NCBI Taxonomy" id="3656"/>
    <lineage>
        <taxon>Eukaryota</taxon>
        <taxon>Viridiplantae</taxon>
        <taxon>Streptophyta</taxon>
        <taxon>Embryophyta</taxon>
        <taxon>Tracheophyta</taxon>
        <taxon>Spermatophyta</taxon>
        <taxon>Magnoliopsida</taxon>
        <taxon>eudicotyledons</taxon>
        <taxon>Gunneridae</taxon>
        <taxon>Pentapetalae</taxon>
        <taxon>rosids</taxon>
        <taxon>fabids</taxon>
        <taxon>Cucurbitales</taxon>
        <taxon>Cucurbitaceae</taxon>
        <taxon>Benincaseae</taxon>
        <taxon>Cucumis</taxon>
    </lineage>
</organism>
<keyword evidence="6" id="KW-0805">Transcription regulation</keyword>
<keyword evidence="4 9" id="KW-0863">Zinc-finger</keyword>
<dbReference type="KEGG" id="cmo:103489951"/>
<dbReference type="GO" id="GO:0008270">
    <property type="term" value="F:zinc ion binding"/>
    <property type="evidence" value="ECO:0007669"/>
    <property type="project" value="UniProtKB-KW"/>
</dbReference>
<dbReference type="eggNOG" id="KOG1721">
    <property type="taxonomic scope" value="Eukaryota"/>
</dbReference>
<protein>
    <submittedName>
        <fullName evidence="12">Zinc finger protein ZAT11</fullName>
    </submittedName>
</protein>
<keyword evidence="2" id="KW-0479">Metal-binding</keyword>
<keyword evidence="8" id="KW-0539">Nucleus</keyword>
<dbReference type="AlphaFoldDB" id="A0A1S3BH21"/>
<evidence type="ECO:0000256" key="9">
    <source>
        <dbReference type="PROSITE-ProRule" id="PRU00042"/>
    </source>
</evidence>
<evidence type="ECO:0000256" key="5">
    <source>
        <dbReference type="ARBA" id="ARBA00022833"/>
    </source>
</evidence>
<dbReference type="FunCoup" id="A0A1S3BH21">
    <property type="interactions" value="2"/>
</dbReference>
<evidence type="ECO:0000313" key="12">
    <source>
        <dbReference type="RefSeq" id="XP_008447526.2"/>
    </source>
</evidence>
<keyword evidence="5" id="KW-0862">Zinc</keyword>
<dbReference type="RefSeq" id="XP_008447526.2">
    <property type="nucleotide sequence ID" value="XM_008449304.3"/>
</dbReference>
<dbReference type="Pfam" id="PF13912">
    <property type="entry name" value="zf-C2H2_6"/>
    <property type="match status" value="2"/>
</dbReference>
<evidence type="ECO:0000259" key="10">
    <source>
        <dbReference type="PROSITE" id="PS50157"/>
    </source>
</evidence>
<keyword evidence="7" id="KW-0804">Transcription</keyword>
<dbReference type="PROSITE" id="PS50157">
    <property type="entry name" value="ZINC_FINGER_C2H2_2"/>
    <property type="match status" value="2"/>
</dbReference>
<dbReference type="Gene3D" id="3.30.160.60">
    <property type="entry name" value="Classic Zinc Finger"/>
    <property type="match status" value="1"/>
</dbReference>
<dbReference type="PROSITE" id="PS00028">
    <property type="entry name" value="ZINC_FINGER_C2H2_1"/>
    <property type="match status" value="2"/>
</dbReference>
<dbReference type="InParanoid" id="A0A1S3BH21"/>
<dbReference type="InterPro" id="IPR013087">
    <property type="entry name" value="Znf_C2H2_type"/>
</dbReference>
<evidence type="ECO:0000256" key="7">
    <source>
        <dbReference type="ARBA" id="ARBA00023163"/>
    </source>
</evidence>
<dbReference type="InterPro" id="IPR036236">
    <property type="entry name" value="Znf_C2H2_sf"/>
</dbReference>
<proteinExistence type="predicted"/>
<evidence type="ECO:0000256" key="1">
    <source>
        <dbReference type="ARBA" id="ARBA00004123"/>
    </source>
</evidence>
<dbReference type="GeneID" id="103489951"/>